<organism evidence="1 2">
    <name type="scientific">Phormidesmis priestleyi Ana</name>
    <dbReference type="NCBI Taxonomy" id="1666911"/>
    <lineage>
        <taxon>Bacteria</taxon>
        <taxon>Bacillati</taxon>
        <taxon>Cyanobacteriota</taxon>
        <taxon>Cyanophyceae</taxon>
        <taxon>Leptolyngbyales</taxon>
        <taxon>Leptolyngbyaceae</taxon>
        <taxon>Phormidesmis</taxon>
    </lineage>
</organism>
<comment type="caution">
    <text evidence="1">The sequence shown here is derived from an EMBL/GenBank/DDBJ whole genome shotgun (WGS) entry which is preliminary data.</text>
</comment>
<name>A0A0P7YVC1_9CYAN</name>
<dbReference type="STRING" id="1666911.HLUCCA11_15060"/>
<protein>
    <recommendedName>
        <fullName evidence="3">DUF3326 domain-containing protein</fullName>
    </recommendedName>
</protein>
<sequence>MSQPKLHTTVLIIPTGIGAAIGGYAGDALPVARMLAQVTDRLITHPNVMNGAQMYWPMPNAYYVEGYGLDQFAAGRWDLQAVHQNPIGLVIDSAVEDDLRWRHLQAADAARATLGLDIRAHVVTDRPLGVTLKTAESGASWGTLENPGSLLRATERLINEGNVSAIAVIARFPDDEGSTALEAYRQGQGVDPLAGAEAVISHLVVRTFKIPCAHAPALAPIALDPTISPRSAAEELGHTFLPCVLAGLSRAPQFVEVRADSVMDSSVIKAEQVDAVIVPATAFGGSAVMSLAQARRLTSSSGPQIGPQIISVGENSTTMAVSASALGIPAIAVNTYLEAAGLIAAYRAGVAPAALRPRMKPLGALGTLPDLAKSDERAQETVF</sequence>
<proteinExistence type="predicted"/>
<dbReference type="EMBL" id="LJZR01000020">
    <property type="protein sequence ID" value="KPQ34420.1"/>
    <property type="molecule type" value="Genomic_DNA"/>
</dbReference>
<accession>A0A0P7YVC1</accession>
<evidence type="ECO:0000313" key="1">
    <source>
        <dbReference type="EMBL" id="KPQ34420.1"/>
    </source>
</evidence>
<evidence type="ECO:0008006" key="3">
    <source>
        <dbReference type="Google" id="ProtNLM"/>
    </source>
</evidence>
<reference evidence="1 2" key="1">
    <citation type="submission" date="2015-09" db="EMBL/GenBank/DDBJ databases">
        <title>Identification and resolution of microdiversity through metagenomic sequencing of parallel consortia.</title>
        <authorList>
            <person name="Nelson W.C."/>
            <person name="Romine M.F."/>
            <person name="Lindemann S.R."/>
        </authorList>
    </citation>
    <scope>NUCLEOTIDE SEQUENCE [LARGE SCALE GENOMIC DNA]</scope>
    <source>
        <strain evidence="1">Ana</strain>
    </source>
</reference>
<gene>
    <name evidence="1" type="ORF">HLUCCA11_15060</name>
</gene>
<dbReference type="PATRIC" id="fig|1666911.3.peg.286"/>
<dbReference type="Proteomes" id="UP000050465">
    <property type="component" value="Unassembled WGS sequence"/>
</dbReference>
<evidence type="ECO:0000313" key="2">
    <source>
        <dbReference type="Proteomes" id="UP000050465"/>
    </source>
</evidence>
<dbReference type="Pfam" id="PF11805">
    <property type="entry name" value="DUF3326"/>
    <property type="match status" value="1"/>
</dbReference>
<dbReference type="InterPro" id="IPR021763">
    <property type="entry name" value="DUF3326"/>
</dbReference>
<dbReference type="PANTHER" id="PTHR36891">
    <property type="entry name" value="OS01G0127400 PROTEIN"/>
    <property type="match status" value="1"/>
</dbReference>
<dbReference type="PANTHER" id="PTHR36891:SF1">
    <property type="entry name" value="OS01G0127400 PROTEIN"/>
    <property type="match status" value="1"/>
</dbReference>
<dbReference type="AlphaFoldDB" id="A0A0P7YVC1"/>